<comment type="subcellular location">
    <subcellularLocation>
        <location evidence="1">Nucleus</location>
    </subcellularLocation>
</comment>
<feature type="domain" description="Histone-binding protein RBBP4-like N-terminal" evidence="7">
    <location>
        <begin position="35"/>
        <end position="114"/>
    </location>
</feature>
<evidence type="ECO:0000313" key="8">
    <source>
        <dbReference type="EMBL" id="QOY43435.1"/>
    </source>
</evidence>
<dbReference type="PROSITE" id="PS50082">
    <property type="entry name" value="WD_REPEATS_2"/>
    <property type="match status" value="3"/>
</dbReference>
<protein>
    <recommendedName>
        <fullName evidence="7">Histone-binding protein RBBP4-like N-terminal domain-containing protein</fullName>
    </recommendedName>
</protein>
<dbReference type="InterPro" id="IPR050459">
    <property type="entry name" value="WD_repeat_RBAP46/RBAP48/MSI1"/>
</dbReference>
<keyword evidence="3" id="KW-0677">Repeat</keyword>
<dbReference type="PROSITE" id="PS00678">
    <property type="entry name" value="WD_REPEATS_1"/>
    <property type="match status" value="3"/>
</dbReference>
<dbReference type="InterPro" id="IPR001680">
    <property type="entry name" value="WD40_rpt"/>
</dbReference>
<dbReference type="InterPro" id="IPR022052">
    <property type="entry name" value="Histone-bd_RBBP4-like_N"/>
</dbReference>
<dbReference type="Pfam" id="PF00400">
    <property type="entry name" value="WD40"/>
    <property type="match status" value="3"/>
</dbReference>
<dbReference type="InterPro" id="IPR015943">
    <property type="entry name" value="WD40/YVTN_repeat-like_dom_sf"/>
</dbReference>
<dbReference type="SMART" id="SM00320">
    <property type="entry name" value="WD40"/>
    <property type="match status" value="6"/>
</dbReference>
<keyword evidence="4" id="KW-0156">Chromatin regulator</keyword>
<keyword evidence="5" id="KW-0539">Nucleus</keyword>
<evidence type="ECO:0000256" key="3">
    <source>
        <dbReference type="ARBA" id="ARBA00022737"/>
    </source>
</evidence>
<dbReference type="GO" id="GO:0006325">
    <property type="term" value="P:chromatin organization"/>
    <property type="evidence" value="ECO:0007669"/>
    <property type="project" value="UniProtKB-KW"/>
</dbReference>
<feature type="repeat" description="WD" evidence="6">
    <location>
        <begin position="207"/>
        <end position="249"/>
    </location>
</feature>
<dbReference type="Pfam" id="PF12265">
    <property type="entry name" value="CAF1C_H4-bd"/>
    <property type="match status" value="1"/>
</dbReference>
<reference evidence="8 9" key="1">
    <citation type="submission" date="2019-09" db="EMBL/GenBank/DDBJ databases">
        <title>Consistent, comparative and evidence-based genome assembly and annotation for Cryptosporidium parvum, C. hominis and C. tyzzeri.</title>
        <authorList>
            <person name="Baptista R.P."/>
            <person name="Li Y."/>
            <person name="Sateriale A."/>
            <person name="Ansell B."/>
            <person name="Jex A."/>
            <person name="Sanders M."/>
            <person name="Brooks K."/>
            <person name="Tracey A."/>
            <person name="Berriman M."/>
            <person name="Striepen B."/>
            <person name="Cotton J.A."/>
            <person name="Kissinger J.C."/>
        </authorList>
    </citation>
    <scope>NUCLEOTIDE SEQUENCE [LARGE SCALE GENOMIC DNA]</scope>
    <source>
        <strain evidence="8 9">IOWA-ATCC</strain>
    </source>
</reference>
<evidence type="ECO:0000259" key="7">
    <source>
        <dbReference type="Pfam" id="PF12265"/>
    </source>
</evidence>
<name>A0A7S7RH89_CRYPV</name>
<dbReference type="AlphaFoldDB" id="A0A7S7RH89"/>
<proteinExistence type="predicted"/>
<dbReference type="VEuPathDB" id="CryptoDB:CPATCC_0037420"/>
<evidence type="ECO:0000256" key="5">
    <source>
        <dbReference type="ARBA" id="ARBA00023242"/>
    </source>
</evidence>
<dbReference type="OMA" id="HVFDSHE"/>
<dbReference type="PRINTS" id="PR00320">
    <property type="entry name" value="GPROTEINBRPT"/>
</dbReference>
<dbReference type="InterPro" id="IPR019775">
    <property type="entry name" value="WD40_repeat_CS"/>
</dbReference>
<feature type="repeat" description="WD" evidence="6">
    <location>
        <begin position="375"/>
        <end position="410"/>
    </location>
</feature>
<dbReference type="InterPro" id="IPR036322">
    <property type="entry name" value="WD40_repeat_dom_sf"/>
</dbReference>
<evidence type="ECO:0000256" key="1">
    <source>
        <dbReference type="ARBA" id="ARBA00004123"/>
    </source>
</evidence>
<dbReference type="Gene3D" id="2.130.10.10">
    <property type="entry name" value="YVTN repeat-like/Quinoprotein amine dehydrogenase"/>
    <property type="match status" value="1"/>
</dbReference>
<evidence type="ECO:0000256" key="4">
    <source>
        <dbReference type="ARBA" id="ARBA00022853"/>
    </source>
</evidence>
<evidence type="ECO:0000256" key="2">
    <source>
        <dbReference type="ARBA" id="ARBA00022574"/>
    </source>
</evidence>
<dbReference type="Proteomes" id="UP000593906">
    <property type="component" value="Chromosome 1"/>
</dbReference>
<evidence type="ECO:0000256" key="6">
    <source>
        <dbReference type="PROSITE-ProRule" id="PRU00221"/>
    </source>
</evidence>
<feature type="repeat" description="WD" evidence="6">
    <location>
        <begin position="258"/>
        <end position="293"/>
    </location>
</feature>
<keyword evidence="2 6" id="KW-0853">WD repeat</keyword>
<dbReference type="InterPro" id="IPR020472">
    <property type="entry name" value="WD40_PAC1"/>
</dbReference>
<dbReference type="EMBL" id="CP044422">
    <property type="protein sequence ID" value="QOY43435.1"/>
    <property type="molecule type" value="Genomic_DNA"/>
</dbReference>
<dbReference type="GO" id="GO:0005634">
    <property type="term" value="C:nucleus"/>
    <property type="evidence" value="ECO:0007669"/>
    <property type="project" value="UniProtKB-SubCell"/>
</dbReference>
<dbReference type="SUPFAM" id="SSF50978">
    <property type="entry name" value="WD40 repeat-like"/>
    <property type="match status" value="1"/>
</dbReference>
<sequence>MNSLVQNSPFSSMMNFTFFDQAKKILQSEESNKLEKYKIWKENTSLLYENIMTHILEWPSLSVQWMCESSISDVESFYSDEGINETSKYSLLTGTHTSGMDQDYIIILDVLLPNCPIPENCRKFDSHSDYAGFTIPHMEADSNNFSQRILIPHDGEVNRVVSSPMNRNIIASKTVVGNVNIYDLNSLVDEKMVKGTVKTENNPSLILCGHELEGWALSWNKIKESYLASGSDDNVICLWDIQSKPNNYERKLKPILKFMGHEKSVQDISWNPSNENIMISVGDDGLIMIWDIRESASPCCTIKTLKEHCSDNTKINFNFKKSVGYSCIGHCSTNINSLNTIEFNPFQTNIIAVGGSDPVIAIFDIRNMSKRLHSLNGHSGQINRLSFLLENESLLASASSDSTVSIWDLSKIGMEQRPDEVEDGVPELIFTHSGHTSPVIDLSCMTNYLQTTTFASISENNYLHIWSPGEAMFLSDDEDEELERIKDIQVE</sequence>
<dbReference type="PANTHER" id="PTHR22850">
    <property type="entry name" value="WD40 REPEAT FAMILY"/>
    <property type="match status" value="1"/>
</dbReference>
<evidence type="ECO:0000313" key="9">
    <source>
        <dbReference type="Proteomes" id="UP000593906"/>
    </source>
</evidence>
<gene>
    <name evidence="8" type="ORF">CPATCC_000219</name>
</gene>
<dbReference type="PROSITE" id="PS50294">
    <property type="entry name" value="WD_REPEATS_REGION"/>
    <property type="match status" value="2"/>
</dbReference>
<organism evidence="8 9">
    <name type="scientific">Cryptosporidium parvum</name>
    <dbReference type="NCBI Taxonomy" id="5807"/>
    <lineage>
        <taxon>Eukaryota</taxon>
        <taxon>Sar</taxon>
        <taxon>Alveolata</taxon>
        <taxon>Apicomplexa</taxon>
        <taxon>Conoidasida</taxon>
        <taxon>Coccidia</taxon>
        <taxon>Eucoccidiorida</taxon>
        <taxon>Eimeriorina</taxon>
        <taxon>Cryptosporidiidae</taxon>
        <taxon>Cryptosporidium</taxon>
    </lineage>
</organism>
<accession>A0A7S7RH89</accession>